<dbReference type="PANTHER" id="PTHR11365:SF23">
    <property type="entry name" value="HYPOTHETICAL 5-OXOPROLINASE (EUROFUNG)-RELATED"/>
    <property type="match status" value="1"/>
</dbReference>
<dbReference type="GO" id="GO:0006749">
    <property type="term" value="P:glutathione metabolic process"/>
    <property type="evidence" value="ECO:0007669"/>
    <property type="project" value="TreeGrafter"/>
</dbReference>
<dbReference type="InterPro" id="IPR008040">
    <property type="entry name" value="Hydant_A_N"/>
</dbReference>
<feature type="domain" description="Hydantoinase A/oxoprolinase" evidence="1">
    <location>
        <begin position="223"/>
        <end position="509"/>
    </location>
</feature>
<dbReference type="AlphaFoldDB" id="A0A1G7W981"/>
<reference evidence="4 5" key="1">
    <citation type="submission" date="2016-10" db="EMBL/GenBank/DDBJ databases">
        <authorList>
            <person name="de Groot N.N."/>
        </authorList>
    </citation>
    <scope>NUCLEOTIDE SEQUENCE [LARGE SCALE GENOMIC DNA]</scope>
    <source>
        <strain evidence="4 5">DSM 23142</strain>
    </source>
</reference>
<dbReference type="SUPFAM" id="SSF53067">
    <property type="entry name" value="Actin-like ATPase domain"/>
    <property type="match status" value="1"/>
</dbReference>
<evidence type="ECO:0000313" key="5">
    <source>
        <dbReference type="Proteomes" id="UP000199009"/>
    </source>
</evidence>
<feature type="domain" description="Hydantoinase/oxoprolinase N-terminal" evidence="2">
    <location>
        <begin position="13"/>
        <end position="201"/>
    </location>
</feature>
<dbReference type="RefSeq" id="WP_091487193.1">
    <property type="nucleotide sequence ID" value="NZ_LT629692.1"/>
</dbReference>
<evidence type="ECO:0000259" key="3">
    <source>
        <dbReference type="Pfam" id="PF19278"/>
    </source>
</evidence>
<accession>A0A1G7W981</accession>
<proteinExistence type="predicted"/>
<dbReference type="InterPro" id="IPR043129">
    <property type="entry name" value="ATPase_NBD"/>
</dbReference>
<feature type="domain" description="Acetophenone carboxylase-like C-terminal" evidence="3">
    <location>
        <begin position="532"/>
        <end position="700"/>
    </location>
</feature>
<dbReference type="InterPro" id="IPR045079">
    <property type="entry name" value="Oxoprolinase-like"/>
</dbReference>
<dbReference type="Pfam" id="PF05378">
    <property type="entry name" value="Hydant_A_N"/>
    <property type="match status" value="1"/>
</dbReference>
<dbReference type="OrthoDB" id="9768323at2"/>
<dbReference type="EMBL" id="LT629692">
    <property type="protein sequence ID" value="SDG68409.1"/>
    <property type="molecule type" value="Genomic_DNA"/>
</dbReference>
<dbReference type="GO" id="GO:0017168">
    <property type="term" value="F:5-oxoprolinase (ATP-hydrolyzing) activity"/>
    <property type="evidence" value="ECO:0007669"/>
    <property type="project" value="TreeGrafter"/>
</dbReference>
<dbReference type="Pfam" id="PF01968">
    <property type="entry name" value="Hydantoinase_A"/>
    <property type="match status" value="1"/>
</dbReference>
<dbReference type="Pfam" id="PF19278">
    <property type="entry name" value="Hydant_A_C"/>
    <property type="match status" value="1"/>
</dbReference>
<dbReference type="InterPro" id="IPR002821">
    <property type="entry name" value="Hydantoinase_A"/>
</dbReference>
<dbReference type="PANTHER" id="PTHR11365">
    <property type="entry name" value="5-OXOPROLINASE RELATED"/>
    <property type="match status" value="1"/>
</dbReference>
<organism evidence="4 5">
    <name type="scientific">Microbacterium pygmaeum</name>
    <dbReference type="NCBI Taxonomy" id="370764"/>
    <lineage>
        <taxon>Bacteria</taxon>
        <taxon>Bacillati</taxon>
        <taxon>Actinomycetota</taxon>
        <taxon>Actinomycetes</taxon>
        <taxon>Micrococcales</taxon>
        <taxon>Microbacteriaceae</taxon>
        <taxon>Microbacterium</taxon>
    </lineage>
</organism>
<dbReference type="GO" id="GO:0005829">
    <property type="term" value="C:cytosol"/>
    <property type="evidence" value="ECO:0007669"/>
    <property type="project" value="TreeGrafter"/>
</dbReference>
<sequence>MSKTEARSGELYIGVDTGGTFTDIVVMDGEGRVYADKAPTTPHSLDEGVFAALKIVADVRGESIEGMLSKVAVFGHGTTQATNALIERRGTKTGLLTTRGFGDTIILQRLMGFTAGLPIERLGDFSARAYPDPIVPRTLIAEIPERVDQAGAVLLELDETTARAEIQRLVDEGVGAFAISLLWSFRNDAHEKRLRELIREIAGDTVYVSISSEINPVLGEYERTATTVLNAYLGPTVERYLELLERKLREAGLSGRFSVLNSVGGVMGAKEAAAKAVLLLGSGPTGGVLGSFHLAKELGHDNIITSDMGGTSFDVGLVVGGQPVVKAVTEVAQYHVATPMVDITAIGAGGGSIAQVVHGKLLVGPESAGAYPGPVCYGRGGEQVTVTDADVVLGVIDPDNFLGGRMKIDKAAAERAIQTLIAEPLGISVVEAAAGIRHIVDNRMAGTLRELTVGRGHDPRDFVLYAYGGAGPMHCAGFGAELGVSAILVPATSMAHSAYGALAADIHHTVERSQVFRSFPGNPEPWKEFDIDEIWKIFAELEHEALEQLERDDVPRDVAIITRAVDMRYRSQTHELIVPVTTALADPSELKTLVDDFERAYEDTYGKGAGFRDAGVEIATFRVAGIGRTQKPTFSEITPPVPAERPGRRVFDVRAMQWCEAPVHDWNSMQPGAVIPGPTIVEHPTTTVYVASQQEVQMDHIGNLVITALDL</sequence>
<dbReference type="InterPro" id="IPR049517">
    <property type="entry name" value="ACX-like_C"/>
</dbReference>
<name>A0A1G7W981_9MICO</name>
<evidence type="ECO:0000259" key="1">
    <source>
        <dbReference type="Pfam" id="PF01968"/>
    </source>
</evidence>
<evidence type="ECO:0000313" key="4">
    <source>
        <dbReference type="EMBL" id="SDG68409.1"/>
    </source>
</evidence>
<dbReference type="Proteomes" id="UP000199009">
    <property type="component" value="Chromosome I"/>
</dbReference>
<protein>
    <submittedName>
        <fullName evidence="4">N-methylhydantoinase A</fullName>
    </submittedName>
</protein>
<evidence type="ECO:0000259" key="2">
    <source>
        <dbReference type="Pfam" id="PF05378"/>
    </source>
</evidence>
<dbReference type="STRING" id="370764.SAMN04489810_0992"/>
<gene>
    <name evidence="4" type="ORF">SAMN04489810_0992</name>
</gene>
<keyword evidence="5" id="KW-1185">Reference proteome</keyword>